<dbReference type="InterPro" id="IPR028002">
    <property type="entry name" value="Myb_DNA-bind_5"/>
</dbReference>
<keyword evidence="3" id="KW-0805">Transcription regulation</keyword>
<comment type="function">
    <text evidence="5">Involved in transvection phenomena (= synapsis-dependent gene expression), where the synaptic pairing of chromosomes carrying genes with which zeste interacts influences the expression of these genes. Zeste binds to DNA and stimulates transcription from a nearby promoter.</text>
</comment>
<dbReference type="EMBL" id="OV170229">
    <property type="protein sequence ID" value="CAH0731375.1"/>
    <property type="molecule type" value="Genomic_DNA"/>
</dbReference>
<name>A0A8J9VQ59_9NEOP</name>
<evidence type="ECO:0000256" key="1">
    <source>
        <dbReference type="ARBA" id="ARBA00011764"/>
    </source>
</evidence>
<evidence type="ECO:0000259" key="6">
    <source>
        <dbReference type="Pfam" id="PF13873"/>
    </source>
</evidence>
<evidence type="ECO:0000313" key="7">
    <source>
        <dbReference type="EMBL" id="CAH0731375.1"/>
    </source>
</evidence>
<reference evidence="7" key="1">
    <citation type="submission" date="2021-12" db="EMBL/GenBank/DDBJ databases">
        <authorList>
            <person name="Martin H S."/>
        </authorList>
    </citation>
    <scope>NUCLEOTIDE SEQUENCE</scope>
</reference>
<keyword evidence="8" id="KW-1185">Reference proteome</keyword>
<dbReference type="Proteomes" id="UP000838878">
    <property type="component" value="Chromosome 9"/>
</dbReference>
<evidence type="ECO:0000256" key="5">
    <source>
        <dbReference type="ARBA" id="ARBA00025466"/>
    </source>
</evidence>
<sequence length="412" mass="45924">MPRIQYEPQEYANMHFVYRECRGNANAAAALYKEKYPNARHPDYRVLIRVHSCYSEGKIPGSSVGGSSAGRIANPDFEDMVLQEVEQDPSTSTRAVSRRTGISKSTVHNILKRVSNDQLEELLEFLSEHPTLAKGVGLGARSKEAVDKQWDSLATKLNSHGSGSSKSGQRWKKYWADIKHKSKARLAKWRRDALGTGGGPCSQDDLSEVDKKILSIIGEQAVFGDTEHRIPFISEQLTPEPSTSYELPNNKADDVHIMVLTEPVTVASPSTRGQTSNLCTSQIPETGSVSVKMDINTEPPLTGLDSPVARPRIYRPRRLNSPYKSKTTVQSKIDPEWVKGLENRRVDAETKLAEAALIMAESTRTQAEAAKVQADTMRSLVELIRVQQENIHALIELIREKQEKNKNDTVEH</sequence>
<dbReference type="OrthoDB" id="6931947at2759"/>
<dbReference type="PANTHER" id="PTHR47326">
    <property type="entry name" value="TRANSPOSABLE ELEMENT TC3 TRANSPOSASE-LIKE PROTEIN"/>
    <property type="match status" value="1"/>
</dbReference>
<dbReference type="PANTHER" id="PTHR47326:SF1">
    <property type="entry name" value="HTH PSQ-TYPE DOMAIN-CONTAINING PROTEIN"/>
    <property type="match status" value="1"/>
</dbReference>
<gene>
    <name evidence="7" type="ORF">BINO364_LOCUS16254</name>
</gene>
<evidence type="ECO:0000256" key="4">
    <source>
        <dbReference type="ARBA" id="ARBA00023163"/>
    </source>
</evidence>
<dbReference type="Pfam" id="PF13873">
    <property type="entry name" value="Myb_DNA-bind_5"/>
    <property type="match status" value="1"/>
</dbReference>
<proteinExistence type="predicted"/>
<evidence type="ECO:0000313" key="8">
    <source>
        <dbReference type="Proteomes" id="UP000838878"/>
    </source>
</evidence>
<accession>A0A8J9VQ59</accession>
<comment type="subunit">
    <text evidence="1">Self-associates forming complexes of several hundred monomers.</text>
</comment>
<feature type="non-terminal residue" evidence="7">
    <location>
        <position position="412"/>
    </location>
</feature>
<dbReference type="AlphaFoldDB" id="A0A8J9VQ59"/>
<keyword evidence="4" id="KW-0804">Transcription</keyword>
<evidence type="ECO:0000256" key="2">
    <source>
        <dbReference type="ARBA" id="ARBA00016807"/>
    </source>
</evidence>
<feature type="domain" description="Myb/SANT-like DNA-binding" evidence="6">
    <location>
        <begin position="112"/>
        <end position="188"/>
    </location>
</feature>
<organism evidence="7 8">
    <name type="scientific">Brenthis ino</name>
    <name type="common">lesser marbled fritillary</name>
    <dbReference type="NCBI Taxonomy" id="405034"/>
    <lineage>
        <taxon>Eukaryota</taxon>
        <taxon>Metazoa</taxon>
        <taxon>Ecdysozoa</taxon>
        <taxon>Arthropoda</taxon>
        <taxon>Hexapoda</taxon>
        <taxon>Insecta</taxon>
        <taxon>Pterygota</taxon>
        <taxon>Neoptera</taxon>
        <taxon>Endopterygota</taxon>
        <taxon>Lepidoptera</taxon>
        <taxon>Glossata</taxon>
        <taxon>Ditrysia</taxon>
        <taxon>Papilionoidea</taxon>
        <taxon>Nymphalidae</taxon>
        <taxon>Heliconiinae</taxon>
        <taxon>Argynnini</taxon>
        <taxon>Brenthis</taxon>
    </lineage>
</organism>
<evidence type="ECO:0000256" key="3">
    <source>
        <dbReference type="ARBA" id="ARBA00023015"/>
    </source>
</evidence>
<protein>
    <recommendedName>
        <fullName evidence="2">Regulatory protein zeste</fullName>
    </recommendedName>
</protein>